<dbReference type="InterPro" id="IPR016555">
    <property type="entry name" value="PLipase_D_euk"/>
</dbReference>
<dbReference type="PANTHER" id="PTHR18896:SF186">
    <property type="entry name" value="PHOSPHOLIPASE D"/>
    <property type="match status" value="1"/>
</dbReference>
<dbReference type="AlphaFoldDB" id="A0A0J9X577"/>
<feature type="domain" description="PLD phosphodiesterase" evidence="6">
    <location>
        <begin position="194"/>
        <end position="221"/>
    </location>
</feature>
<dbReference type="SMART" id="SM00155">
    <property type="entry name" value="PLDc"/>
    <property type="match status" value="2"/>
</dbReference>
<dbReference type="EC" id="3.1.4.4" evidence="1"/>
<gene>
    <name evidence="7" type="ORF">BN980_GECA02s02804g</name>
</gene>
<dbReference type="STRING" id="1173061.A0A0J9X577"/>
<evidence type="ECO:0000256" key="3">
    <source>
        <dbReference type="ARBA" id="ARBA00022801"/>
    </source>
</evidence>
<evidence type="ECO:0000313" key="8">
    <source>
        <dbReference type="Proteomes" id="UP000242525"/>
    </source>
</evidence>
<evidence type="ECO:0000256" key="5">
    <source>
        <dbReference type="ARBA" id="ARBA00023098"/>
    </source>
</evidence>
<dbReference type="Proteomes" id="UP000242525">
    <property type="component" value="Unassembled WGS sequence"/>
</dbReference>
<dbReference type="InterPro" id="IPR001736">
    <property type="entry name" value="PLipase_D/transphosphatidylase"/>
</dbReference>
<dbReference type="GO" id="GO:0006654">
    <property type="term" value="P:phosphatidic acid biosynthetic process"/>
    <property type="evidence" value="ECO:0007669"/>
    <property type="project" value="InterPro"/>
</dbReference>
<name>A0A0J9X577_GEOCN</name>
<dbReference type="InterPro" id="IPR025202">
    <property type="entry name" value="PLD-like_dom"/>
</dbReference>
<evidence type="ECO:0000256" key="1">
    <source>
        <dbReference type="ARBA" id="ARBA00012027"/>
    </source>
</evidence>
<dbReference type="InterPro" id="IPR015679">
    <property type="entry name" value="PLipase_D_fam"/>
</dbReference>
<dbReference type="GO" id="GO:0035556">
    <property type="term" value="P:intracellular signal transduction"/>
    <property type="evidence" value="ECO:0007669"/>
    <property type="project" value="InterPro"/>
</dbReference>
<dbReference type="CDD" id="cd09138">
    <property type="entry name" value="PLDc_vPLD1_2_yPLD_like_1"/>
    <property type="match status" value="1"/>
</dbReference>
<dbReference type="GO" id="GO:0004630">
    <property type="term" value="F:phospholipase D activity"/>
    <property type="evidence" value="ECO:0007669"/>
    <property type="project" value="UniProtKB-EC"/>
</dbReference>
<keyword evidence="2" id="KW-0677">Repeat</keyword>
<comment type="caution">
    <text evidence="7">The sequence shown here is derived from an EMBL/GenBank/DDBJ whole genome shotgun (WGS) entry which is preliminary data.</text>
</comment>
<keyword evidence="8" id="KW-1185">Reference proteome</keyword>
<evidence type="ECO:0000256" key="2">
    <source>
        <dbReference type="ARBA" id="ARBA00022737"/>
    </source>
</evidence>
<dbReference type="Pfam" id="PF13091">
    <property type="entry name" value="PLDc_2"/>
    <property type="match status" value="1"/>
</dbReference>
<keyword evidence="5" id="KW-0443">Lipid metabolism</keyword>
<dbReference type="PROSITE" id="PS50035">
    <property type="entry name" value="PLD"/>
    <property type="match status" value="2"/>
</dbReference>
<feature type="domain" description="PLD phosphodiesterase" evidence="6">
    <location>
        <begin position="611"/>
        <end position="638"/>
    </location>
</feature>
<keyword evidence="3" id="KW-0378">Hydrolase</keyword>
<evidence type="ECO:0000259" key="6">
    <source>
        <dbReference type="PROSITE" id="PS50035"/>
    </source>
</evidence>
<reference evidence="7" key="1">
    <citation type="submission" date="2014-03" db="EMBL/GenBank/DDBJ databases">
        <authorList>
            <person name="Casaregola S."/>
        </authorList>
    </citation>
    <scope>NUCLEOTIDE SEQUENCE [LARGE SCALE GENOMIC DNA]</scope>
    <source>
        <strain evidence="7">CLIB 918</strain>
    </source>
</reference>
<proteinExistence type="predicted"/>
<dbReference type="SUPFAM" id="SSF56024">
    <property type="entry name" value="Phospholipase D/nuclease"/>
    <property type="match status" value="2"/>
</dbReference>
<dbReference type="PANTHER" id="PTHR18896">
    <property type="entry name" value="PHOSPHOLIPASE D"/>
    <property type="match status" value="1"/>
</dbReference>
<organism evidence="7 8">
    <name type="scientific">Geotrichum candidum</name>
    <name type="common">Oospora lactis</name>
    <name type="synonym">Dipodascus geotrichum</name>
    <dbReference type="NCBI Taxonomy" id="1173061"/>
    <lineage>
        <taxon>Eukaryota</taxon>
        <taxon>Fungi</taxon>
        <taxon>Dikarya</taxon>
        <taxon>Ascomycota</taxon>
        <taxon>Saccharomycotina</taxon>
        <taxon>Dipodascomycetes</taxon>
        <taxon>Dipodascales</taxon>
        <taxon>Dipodascaceae</taxon>
        <taxon>Geotrichum</taxon>
    </lineage>
</organism>
<accession>A0A0J9X577</accession>
<dbReference type="GO" id="GO:0009395">
    <property type="term" value="P:phospholipid catabolic process"/>
    <property type="evidence" value="ECO:0007669"/>
    <property type="project" value="TreeGrafter"/>
</dbReference>
<dbReference type="PIRSF" id="PIRSF009376">
    <property type="entry name" value="Phospholipase_D_euk"/>
    <property type="match status" value="1"/>
</dbReference>
<dbReference type="Gene3D" id="3.30.870.10">
    <property type="entry name" value="Endonuclease Chain A"/>
    <property type="match status" value="2"/>
</dbReference>
<dbReference type="Pfam" id="PF00614">
    <property type="entry name" value="PLDc"/>
    <property type="match status" value="1"/>
</dbReference>
<dbReference type="EMBL" id="CCBN010000002">
    <property type="protein sequence ID" value="CDO51907.1"/>
    <property type="molecule type" value="Genomic_DNA"/>
</dbReference>
<evidence type="ECO:0000256" key="4">
    <source>
        <dbReference type="ARBA" id="ARBA00022963"/>
    </source>
</evidence>
<dbReference type="CDD" id="cd09141">
    <property type="entry name" value="PLDc_vPLD1_2_yPLD_like_2"/>
    <property type="match status" value="1"/>
</dbReference>
<protein>
    <recommendedName>
        <fullName evidence="1">phospholipase D</fullName>
        <ecNumber evidence="1">3.1.4.4</ecNumber>
    </recommendedName>
</protein>
<evidence type="ECO:0000313" key="7">
    <source>
        <dbReference type="EMBL" id="CDO51907.1"/>
    </source>
</evidence>
<dbReference type="OrthoDB" id="14911at2759"/>
<keyword evidence="4" id="KW-0442">Lipid degradation</keyword>
<sequence>MSFHTLRYDLKENYKNNISKTGINKTAFLKGVASSFTSFGDRITNANHRHDEPHEQAADAAREAEKEKHRFRSFADITHNSDAKWFIGGHDYMAAVAQGIESAQSEILILDWWLNPELYLIRPGTLHEKWRLDRCLARAAARGCDVRVIVYKEVKSALSLKSIHTKHALEKLHPNIKVMRHPDHGALEGMNVTLFWAHHEKMMLIDRRVGFMGGIDLCFGRWDLNYHPIADIHPGFADAQVFGGEEYNNARFQDFKDVSQPFFDSVDRAVVPRMGWHDVAIQINGPACVSLEQHFIERWEFLRVFKYLSRPKYIPMKIGAIEHEPISNHPHFDQINAKFNQQFSKLGLSNQDPEEPLNQPNNYTESFAVPENDVFRQTFLPHPESPESFKGDFNAQLCRSISDWSHGFLVENSVQNAYIGMILDARHSIYMENQFFIAGGENLKVERFHNKVGDAIVERILRAARSNERFKVFVFIPALPGFPGNIQGDDAVSIRAIMNFQYKSINRGSKSILERISQAGFNPTDYIQFFHLRSYDRILPRPPNNNFMSVRYDETTAERQEKARSYTQYEQNSIINGTKSTIADLAMQGQPRVSDQGWSFQENEGAHIVSELLYIHSKLIIIDDNVVLCGSANINDRSLAGDHDSEICMIIEEPQVYPGIVNGQPANVSRFATSLRRALMRKHLGLSIPESLIDDLNCEDRFRPAMSPLPASYEYDFNNEQDSFVADPLDENLWNYLRSTAKNNEAVFEELFHCYPTNQVRNWKQYNEYIGEWSQPNHLVKKYVNDPKLVKEKLDGIRGYIVPMAHEFLIEERELVKPGIQYNDLVCAVYA</sequence>